<dbReference type="Gene3D" id="1.10.10.60">
    <property type="entry name" value="Homeodomain-like"/>
    <property type="match status" value="1"/>
</dbReference>
<dbReference type="Pfam" id="PF06490">
    <property type="entry name" value="FleQ"/>
    <property type="match status" value="1"/>
</dbReference>
<accession>D8K8C0</accession>
<dbReference type="Proteomes" id="UP000000393">
    <property type="component" value="Chromosome"/>
</dbReference>
<proteinExistence type="predicted"/>
<dbReference type="GO" id="GO:0006355">
    <property type="term" value="P:regulation of DNA-templated transcription"/>
    <property type="evidence" value="ECO:0007669"/>
    <property type="project" value="InterPro"/>
</dbReference>
<dbReference type="SUPFAM" id="SSF52540">
    <property type="entry name" value="P-loop containing nucleoside triphosphate hydrolases"/>
    <property type="match status" value="1"/>
</dbReference>
<dbReference type="PANTHER" id="PTHR32071">
    <property type="entry name" value="TRANSCRIPTIONAL REGULATORY PROTEIN"/>
    <property type="match status" value="1"/>
</dbReference>
<evidence type="ECO:0000256" key="2">
    <source>
        <dbReference type="ARBA" id="ARBA00022840"/>
    </source>
</evidence>
<evidence type="ECO:0000256" key="1">
    <source>
        <dbReference type="ARBA" id="ARBA00022741"/>
    </source>
</evidence>
<dbReference type="OrthoDB" id="9804019at2"/>
<sequence length="480" mass="54192">MPADIVLILGDSRKEHVQALQTIIEFVGYRPVLVEQGQKWQKTVTDPKAVAAALIGSWSGEQQKITATIKTLNNEEVQLPVFVLVPKESLSNKESWRLPGALGTLRYPFSQTELTSALQNAELFREGHQQKGQRRRSVELFRSLVGNSRATRTVRQLIEQVADSNATVLILGESGTGKEVVARNLHYHSSRRGNPFVPVNCGAIPGELLESELFGHEKGAFTGAITARQGRFELAQKGTLFLDEIGDMPMAMQVKLLRVLQERTFERVGSNKLIHVDVRIIAATHRNLEEQLQEGNFREDLYYRLNVFPIEMPPLRERVEDVPLLINEIITRIEHEKGASVRLTPAAVMALCQYPWPGNVRELANLVERLTILYPYGVVDYYDLPEKYRIEGEGIPPSVPELGSSLERVVDTLETPRLPREGLDLKKHLSCIERSLIKQALEEADGVVAQAAHRLRMRRTTLVEKLRKYDVQREDVAPRV</sequence>
<dbReference type="STRING" id="105559.Nwat_2208"/>
<dbReference type="EMBL" id="CP002086">
    <property type="protein sequence ID" value="ADJ29040.1"/>
    <property type="molecule type" value="Genomic_DNA"/>
</dbReference>
<dbReference type="InterPro" id="IPR010518">
    <property type="entry name" value="FleQ"/>
</dbReference>
<keyword evidence="1" id="KW-0547">Nucleotide-binding</keyword>
<dbReference type="InterPro" id="IPR002197">
    <property type="entry name" value="HTH_Fis"/>
</dbReference>
<feature type="domain" description="Sigma-54 factor interaction" evidence="6">
    <location>
        <begin position="144"/>
        <end position="372"/>
    </location>
</feature>
<evidence type="ECO:0000256" key="3">
    <source>
        <dbReference type="ARBA" id="ARBA00023015"/>
    </source>
</evidence>
<protein>
    <submittedName>
        <fullName evidence="7">Sigma54 specific transcriptional regulator, Fis family</fullName>
    </submittedName>
</protein>
<evidence type="ECO:0000259" key="6">
    <source>
        <dbReference type="PROSITE" id="PS50045"/>
    </source>
</evidence>
<dbReference type="InterPro" id="IPR025944">
    <property type="entry name" value="Sigma_54_int_dom_CS"/>
</dbReference>
<name>D8K8C0_NITWC</name>
<dbReference type="InterPro" id="IPR027417">
    <property type="entry name" value="P-loop_NTPase"/>
</dbReference>
<dbReference type="InterPro" id="IPR011006">
    <property type="entry name" value="CheY-like_superfamily"/>
</dbReference>
<reference evidence="7 8" key="1">
    <citation type="submission" date="2010-06" db="EMBL/GenBank/DDBJ databases">
        <title>Complete sequence of chromosome of Nitrosococcus watsoni C-113.</title>
        <authorList>
            <consortium name="US DOE Joint Genome Institute"/>
            <person name="Lucas S."/>
            <person name="Copeland A."/>
            <person name="Lapidus A."/>
            <person name="Cheng J.-F."/>
            <person name="Bruce D."/>
            <person name="Goodwin L."/>
            <person name="Pitluck S."/>
            <person name="Malfatti S.A."/>
            <person name="Chain P.S.G."/>
            <person name="Land M."/>
            <person name="Hauser L."/>
            <person name="Kyrpides N."/>
            <person name="Ivanova N."/>
            <person name="Cambell M.A."/>
            <person name="Heidelberg J.F."/>
            <person name="Klotz M.G."/>
            <person name="Woyke T."/>
        </authorList>
    </citation>
    <scope>NUCLEOTIDE SEQUENCE [LARGE SCALE GENOMIC DNA]</scope>
    <source>
        <strain evidence="7 8">C-113</strain>
    </source>
</reference>
<dbReference type="PROSITE" id="PS00675">
    <property type="entry name" value="SIGMA54_INTERACT_1"/>
    <property type="match status" value="1"/>
</dbReference>
<dbReference type="InterPro" id="IPR009057">
    <property type="entry name" value="Homeodomain-like_sf"/>
</dbReference>
<dbReference type="AlphaFoldDB" id="D8K8C0"/>
<dbReference type="PROSITE" id="PS00676">
    <property type="entry name" value="SIGMA54_INTERACT_2"/>
    <property type="match status" value="1"/>
</dbReference>
<evidence type="ECO:0000313" key="7">
    <source>
        <dbReference type="EMBL" id="ADJ29040.1"/>
    </source>
</evidence>
<dbReference type="Pfam" id="PF02954">
    <property type="entry name" value="HTH_8"/>
    <property type="match status" value="1"/>
</dbReference>
<dbReference type="InterPro" id="IPR025943">
    <property type="entry name" value="Sigma_54_int_dom_ATP-bd_2"/>
</dbReference>
<dbReference type="PANTHER" id="PTHR32071:SF117">
    <property type="entry name" value="PTS-DEPENDENT DIHYDROXYACETONE KINASE OPERON REGULATORY PROTEIN-RELATED"/>
    <property type="match status" value="1"/>
</dbReference>
<keyword evidence="8" id="KW-1185">Reference proteome</keyword>
<evidence type="ECO:0000313" key="8">
    <source>
        <dbReference type="Proteomes" id="UP000000393"/>
    </source>
</evidence>
<dbReference type="Gene3D" id="3.40.50.2300">
    <property type="match status" value="1"/>
</dbReference>
<dbReference type="Pfam" id="PF25601">
    <property type="entry name" value="AAA_lid_14"/>
    <property type="match status" value="1"/>
</dbReference>
<dbReference type="InterPro" id="IPR003593">
    <property type="entry name" value="AAA+_ATPase"/>
</dbReference>
<keyword evidence="2" id="KW-0067">ATP-binding</keyword>
<dbReference type="KEGG" id="nwa:Nwat_2208"/>
<dbReference type="RefSeq" id="WP_013221113.1">
    <property type="nucleotide sequence ID" value="NC_014315.1"/>
</dbReference>
<evidence type="ECO:0000256" key="4">
    <source>
        <dbReference type="ARBA" id="ARBA00023125"/>
    </source>
</evidence>
<dbReference type="FunFam" id="3.40.50.300:FF:000006">
    <property type="entry name" value="DNA-binding transcriptional regulator NtrC"/>
    <property type="match status" value="1"/>
</dbReference>
<dbReference type="InterPro" id="IPR025662">
    <property type="entry name" value="Sigma_54_int_dom_ATP-bd_1"/>
</dbReference>
<dbReference type="PROSITE" id="PS00688">
    <property type="entry name" value="SIGMA54_INTERACT_3"/>
    <property type="match status" value="1"/>
</dbReference>
<dbReference type="CDD" id="cd00009">
    <property type="entry name" value="AAA"/>
    <property type="match status" value="1"/>
</dbReference>
<dbReference type="HOGENOM" id="CLU_000445_0_7_6"/>
<dbReference type="SUPFAM" id="SSF46689">
    <property type="entry name" value="Homeodomain-like"/>
    <property type="match status" value="1"/>
</dbReference>
<evidence type="ECO:0000256" key="5">
    <source>
        <dbReference type="ARBA" id="ARBA00023163"/>
    </source>
</evidence>
<gene>
    <name evidence="7" type="ordered locus">Nwat_2208</name>
</gene>
<dbReference type="eggNOG" id="COG2204">
    <property type="taxonomic scope" value="Bacteria"/>
</dbReference>
<dbReference type="GO" id="GO:0005524">
    <property type="term" value="F:ATP binding"/>
    <property type="evidence" value="ECO:0007669"/>
    <property type="project" value="UniProtKB-KW"/>
</dbReference>
<dbReference type="Gene3D" id="3.40.50.300">
    <property type="entry name" value="P-loop containing nucleotide triphosphate hydrolases"/>
    <property type="match status" value="1"/>
</dbReference>
<dbReference type="SUPFAM" id="SSF52172">
    <property type="entry name" value="CheY-like"/>
    <property type="match status" value="1"/>
</dbReference>
<keyword evidence="3" id="KW-0805">Transcription regulation</keyword>
<keyword evidence="4" id="KW-0238">DNA-binding</keyword>
<dbReference type="Pfam" id="PF00158">
    <property type="entry name" value="Sigma54_activat"/>
    <property type="match status" value="1"/>
</dbReference>
<dbReference type="PRINTS" id="PR01590">
    <property type="entry name" value="HTHFIS"/>
</dbReference>
<dbReference type="InterPro" id="IPR058031">
    <property type="entry name" value="AAA_lid_NorR"/>
</dbReference>
<dbReference type="Gene3D" id="1.10.8.60">
    <property type="match status" value="1"/>
</dbReference>
<dbReference type="InterPro" id="IPR002078">
    <property type="entry name" value="Sigma_54_int"/>
</dbReference>
<organism evidence="7 8">
    <name type="scientific">Nitrosococcus watsoni (strain C-113)</name>
    <dbReference type="NCBI Taxonomy" id="105559"/>
    <lineage>
        <taxon>Bacteria</taxon>
        <taxon>Pseudomonadati</taxon>
        <taxon>Pseudomonadota</taxon>
        <taxon>Gammaproteobacteria</taxon>
        <taxon>Chromatiales</taxon>
        <taxon>Chromatiaceae</taxon>
        <taxon>Nitrosococcus</taxon>
    </lineage>
</organism>
<dbReference type="GO" id="GO:0043565">
    <property type="term" value="F:sequence-specific DNA binding"/>
    <property type="evidence" value="ECO:0007669"/>
    <property type="project" value="InterPro"/>
</dbReference>
<dbReference type="PROSITE" id="PS50045">
    <property type="entry name" value="SIGMA54_INTERACT_4"/>
    <property type="match status" value="1"/>
</dbReference>
<keyword evidence="5" id="KW-0804">Transcription</keyword>
<dbReference type="SMART" id="SM00382">
    <property type="entry name" value="AAA"/>
    <property type="match status" value="1"/>
</dbReference>